<evidence type="ECO:0000313" key="2">
    <source>
        <dbReference type="EMBL" id="PKI63945.1"/>
    </source>
</evidence>
<dbReference type="EMBL" id="PGOL01000861">
    <property type="protein sequence ID" value="PKI63945.1"/>
    <property type="molecule type" value="Genomic_DNA"/>
</dbReference>
<feature type="compositionally biased region" description="Low complexity" evidence="1">
    <location>
        <begin position="50"/>
        <end position="60"/>
    </location>
</feature>
<dbReference type="Proteomes" id="UP000233551">
    <property type="component" value="Unassembled WGS sequence"/>
</dbReference>
<organism evidence="2 3">
    <name type="scientific">Punica granatum</name>
    <name type="common">Pomegranate</name>
    <dbReference type="NCBI Taxonomy" id="22663"/>
    <lineage>
        <taxon>Eukaryota</taxon>
        <taxon>Viridiplantae</taxon>
        <taxon>Streptophyta</taxon>
        <taxon>Embryophyta</taxon>
        <taxon>Tracheophyta</taxon>
        <taxon>Spermatophyta</taxon>
        <taxon>Magnoliopsida</taxon>
        <taxon>eudicotyledons</taxon>
        <taxon>Gunneridae</taxon>
        <taxon>Pentapetalae</taxon>
        <taxon>rosids</taxon>
        <taxon>malvids</taxon>
        <taxon>Myrtales</taxon>
        <taxon>Lythraceae</taxon>
        <taxon>Punica</taxon>
    </lineage>
</organism>
<keyword evidence="3" id="KW-1185">Reference proteome</keyword>
<accession>A0A2I0K5X8</accession>
<comment type="caution">
    <text evidence="2">The sequence shown here is derived from an EMBL/GenBank/DDBJ whole genome shotgun (WGS) entry which is preliminary data.</text>
</comment>
<sequence>MMIEMRMNSPNLCFETPTASSTFAQPRNLSMPRNRVAGAVPCPAAHELQRQPVPDRPQVQLAQRPQLQHHPGPALDLPLPRPRGNNETSFFYRLDPAPSSCSVQLEVGILRPNWLDGAT</sequence>
<dbReference type="AlphaFoldDB" id="A0A2I0K5X8"/>
<name>A0A2I0K5X8_PUNGR</name>
<reference evidence="2 3" key="1">
    <citation type="submission" date="2017-11" db="EMBL/GenBank/DDBJ databases">
        <title>De-novo sequencing of pomegranate (Punica granatum L.) genome.</title>
        <authorList>
            <person name="Akparov Z."/>
            <person name="Amiraslanov A."/>
            <person name="Hajiyeva S."/>
            <person name="Abbasov M."/>
            <person name="Kaur K."/>
            <person name="Hamwieh A."/>
            <person name="Solovyev V."/>
            <person name="Salamov A."/>
            <person name="Braich B."/>
            <person name="Kosarev P."/>
            <person name="Mahmoud A."/>
            <person name="Hajiyev E."/>
            <person name="Babayeva S."/>
            <person name="Izzatullayeva V."/>
            <person name="Mammadov A."/>
            <person name="Mammadov A."/>
            <person name="Sharifova S."/>
            <person name="Ojaghi J."/>
            <person name="Eynullazada K."/>
            <person name="Bayramov B."/>
            <person name="Abdulazimova A."/>
            <person name="Shahmuradov I."/>
        </authorList>
    </citation>
    <scope>NUCLEOTIDE SEQUENCE [LARGE SCALE GENOMIC DNA]</scope>
    <source>
        <strain evidence="3">cv. AG2017</strain>
        <tissue evidence="2">Leaf</tissue>
    </source>
</reference>
<proteinExistence type="predicted"/>
<evidence type="ECO:0000256" key="1">
    <source>
        <dbReference type="SAM" id="MobiDB-lite"/>
    </source>
</evidence>
<gene>
    <name evidence="2" type="ORF">CRG98_015621</name>
</gene>
<evidence type="ECO:0000313" key="3">
    <source>
        <dbReference type="Proteomes" id="UP000233551"/>
    </source>
</evidence>
<protein>
    <submittedName>
        <fullName evidence="2">Uncharacterized protein</fullName>
    </submittedName>
</protein>
<feature type="region of interest" description="Disordered" evidence="1">
    <location>
        <begin position="44"/>
        <end position="82"/>
    </location>
</feature>